<comment type="caution">
    <text evidence="3">The sequence shown here is derived from an EMBL/GenBank/DDBJ whole genome shotgun (WGS) entry which is preliminary data.</text>
</comment>
<dbReference type="EMBL" id="BMYX01000001">
    <property type="protein sequence ID" value="GGY04918.1"/>
    <property type="molecule type" value="Genomic_DNA"/>
</dbReference>
<dbReference type="Gene3D" id="2.130.10.10">
    <property type="entry name" value="YVTN repeat-like/Quinoprotein amine dehydrogenase"/>
    <property type="match status" value="1"/>
</dbReference>
<proteinExistence type="predicted"/>
<evidence type="ECO:0000313" key="4">
    <source>
        <dbReference type="Proteomes" id="UP000645257"/>
    </source>
</evidence>
<dbReference type="PANTHER" id="PTHR37957:SF1">
    <property type="entry name" value="PHYTASE-LIKE DOMAIN-CONTAINING PROTEIN"/>
    <property type="match status" value="1"/>
</dbReference>
<dbReference type="RefSeq" id="WP_189530637.1">
    <property type="nucleotide sequence ID" value="NZ_BMYX01000001.1"/>
</dbReference>
<dbReference type="InterPro" id="IPR015943">
    <property type="entry name" value="WD40/YVTN_repeat-like_dom_sf"/>
</dbReference>
<accession>A0A918U7K1</accession>
<keyword evidence="4" id="KW-1185">Reference proteome</keyword>
<keyword evidence="1" id="KW-0732">Signal</keyword>
<dbReference type="AlphaFoldDB" id="A0A918U7K1"/>
<gene>
    <name evidence="3" type="ORF">GCM10011289_04330</name>
</gene>
<dbReference type="SUPFAM" id="SSF75011">
    <property type="entry name" value="3-carboxy-cis,cis-mucoante lactonizing enzyme"/>
    <property type="match status" value="1"/>
</dbReference>
<dbReference type="InterPro" id="IPR027372">
    <property type="entry name" value="Phytase-like_dom"/>
</dbReference>
<reference evidence="3" key="2">
    <citation type="submission" date="2020-09" db="EMBL/GenBank/DDBJ databases">
        <authorList>
            <person name="Sun Q."/>
            <person name="Kim S."/>
        </authorList>
    </citation>
    <scope>NUCLEOTIDE SEQUENCE</scope>
    <source>
        <strain evidence="3">KCTC 32182</strain>
    </source>
</reference>
<name>A0A918U7K1_9NEIS</name>
<organism evidence="3 4">
    <name type="scientific">Paludibacterium paludis</name>
    <dbReference type="NCBI Taxonomy" id="1225769"/>
    <lineage>
        <taxon>Bacteria</taxon>
        <taxon>Pseudomonadati</taxon>
        <taxon>Pseudomonadota</taxon>
        <taxon>Betaproteobacteria</taxon>
        <taxon>Neisseriales</taxon>
        <taxon>Chromobacteriaceae</taxon>
        <taxon>Paludibacterium</taxon>
    </lineage>
</organism>
<evidence type="ECO:0000256" key="1">
    <source>
        <dbReference type="SAM" id="SignalP"/>
    </source>
</evidence>
<feature type="domain" description="Phytase-like" evidence="2">
    <location>
        <begin position="55"/>
        <end position="419"/>
    </location>
</feature>
<feature type="chain" id="PRO_5037621336" description="Phytase-like domain-containing protein" evidence="1">
    <location>
        <begin position="23"/>
        <end position="449"/>
    </location>
</feature>
<feature type="signal peptide" evidence="1">
    <location>
        <begin position="1"/>
        <end position="22"/>
    </location>
</feature>
<evidence type="ECO:0000313" key="3">
    <source>
        <dbReference type="EMBL" id="GGY04918.1"/>
    </source>
</evidence>
<protein>
    <recommendedName>
        <fullName evidence="2">Phytase-like domain-containing protein</fullName>
    </recommendedName>
</protein>
<dbReference type="PANTHER" id="PTHR37957">
    <property type="entry name" value="BLR7070 PROTEIN"/>
    <property type="match status" value="1"/>
</dbReference>
<reference evidence="3" key="1">
    <citation type="journal article" date="2014" name="Int. J. Syst. Evol. Microbiol.">
        <title>Complete genome sequence of Corynebacterium casei LMG S-19264T (=DSM 44701T), isolated from a smear-ripened cheese.</title>
        <authorList>
            <consortium name="US DOE Joint Genome Institute (JGI-PGF)"/>
            <person name="Walter F."/>
            <person name="Albersmeier A."/>
            <person name="Kalinowski J."/>
            <person name="Ruckert C."/>
        </authorList>
    </citation>
    <scope>NUCLEOTIDE SEQUENCE</scope>
    <source>
        <strain evidence="3">KCTC 32182</strain>
    </source>
</reference>
<sequence length="449" mass="47226">MAKRPFTVLCFLMLAAVSPLRAEVVLLAHATVPGTATDLSGLSSPLESGQKGNLLGGFGSALAFAGGSTFLAVPDRGPNAVPWNPALDDTTSFIPRFHTFRLALQAKPDGALPFTLKPALVSTTLLSSRTPLVYGSGSGLGASAGAPARNDPAAGRYYFSGRSDNAVAGRGSADPANARLDPEGARVSRDGKSVFISDEYGPYVYQFDRKSGARLKTFALPAYFAAATPAPTGEGEASLNDAGRVPNRGMEGLAITPDGATLIGIMQSPLTQDGGKKGVGNRIVTIDIASGKTREYVYPMASRKNGVSEIVAINDHQFLVDERDGAEGEEAVFKRLVAIDLSGATDVGGQARLPESGWVPVVKINPVFLDLLDPRFGLAGKAFPGKIEGLAFGEDVSVRKKDGTARRMHTLYIASDNDFLEGKPSHVYVFGFTDADLPGFVPQRIAPFH</sequence>
<evidence type="ECO:0000259" key="2">
    <source>
        <dbReference type="Pfam" id="PF13449"/>
    </source>
</evidence>
<dbReference type="Proteomes" id="UP000645257">
    <property type="component" value="Unassembled WGS sequence"/>
</dbReference>
<dbReference type="Pfam" id="PF13449">
    <property type="entry name" value="Phytase-like"/>
    <property type="match status" value="1"/>
</dbReference>